<sequence>MSLETEDRHTLDQHAESNCDSKKKLKFSYTRDFLLSLKELDACKKLPSGFESFDQSILSEFEDVSQDRPKISGSLSLHGYRRNEYGSSPPTRGELGNYSRGIHGRWDSRSSGRSDKDGDSQSDWDADSGRRYGNQSRKSWQVPEHDGLLGSGSFARPSGYAAGASAPKFRVSDHYQLNRSNEPYHPPRPYKAVPHSRRDGSDSYNDETFGSSECTSEDRAEEERKRRASFELMRKEQQKAFQEKQKLNADKQKDEFDISTLLVDSKDDEGISSKSKQFDEAVLLPATNKDSDKSVLAAQAPASRPLVPPGFANATLERNHGTKIICHSHSSEVGNSELEGGILHAKGSCHLNGMFDGQEKESAEQIGLSSKLESMNIHVSANNKHDKVQNLSSDAEVSNKTIGHDSQLYKKKSNLLKSFIASEESEGIELDAEKAADTKIVGESNKEQPSSILDKLFGSVSTVNSGVSTSVVEPHEVKADDTWSPHAFQTSKFASWFLEEEKKPVEDISSGRPNDLLSLIVGGEKGGIQPFDVKSVGQNSSAYPSQSSELVDRRPASYVAPVTIETSEQLTDININKPPAVPAVLTCEDLEQSILSEISGSDEALLPAVQGWRVSDVITEQTKENADEHASQHLLSLLQKGTGLKDTEASPGVDVMSSDKLHDADVTSIRTGVNDSKGANADNATNSGKSLTLEALFGTAFMKELQSIGAPPSAQKGLVGSGKIDALEFHDGLLPSKLEIGSGRSSYESSSLASNQIDQIKSDRMKEHLSGFDDHRTAVDASELRSEVESKLSGFQRSINSQFREEDSLDTRGDPMKHLRSSSKAELLSSAAPLDISEKLAALNSNFVDERHTAGGQDGSSFLHGPYDVREHDISFHNVHGQPSSPQFHPQLNHVGPMLNPLDPHSANMNSQMKFVAPESILHHDLLPAHQFPANMHRPPFLHPSTGLTGFDAPTHQHPMLQQMQMPGGFPPAHLLRGFPSGPHSNNQMAGVVQDMNPMQGFPFGHRQPNFMGIGMPRMPPPVPGVEGRTNNPETLQRLIEMELRSNPKQIHPFATAGHNQEMYNHELDTGFGCDGQCDDALKNLLLHRPSLTFCMFQRPKMDLPPLKPFGEAGKSFDAGRHYLLLESLTTVPNPVSCASSSMAASTLILYIPFGGDIRGFTIFASKILLLRAFQAARQYATNSSISFFVNFLDNSCITDNSSDGLELA</sequence>
<reference evidence="2" key="1">
    <citation type="journal article" date="2023" name="Hortic. Res.">
        <title>A chromosome-level phased genome enabling allele-level studies in sweet orange: a case study on citrus Huanglongbing tolerance.</title>
        <authorList>
            <person name="Wu B."/>
            <person name="Yu Q."/>
            <person name="Deng Z."/>
            <person name="Duan Y."/>
            <person name="Luo F."/>
            <person name="Gmitter F. Jr."/>
        </authorList>
    </citation>
    <scope>NUCLEOTIDE SEQUENCE [LARGE SCALE GENOMIC DNA]</scope>
    <source>
        <strain evidence="2">cv. Valencia</strain>
    </source>
</reference>
<accession>A0ACB8MPX7</accession>
<keyword evidence="2" id="KW-1185">Reference proteome</keyword>
<gene>
    <name evidence="1" type="ORF">KPL71_010677</name>
</gene>
<dbReference type="Proteomes" id="UP000829398">
    <property type="component" value="Chromosome 3"/>
</dbReference>
<protein>
    <submittedName>
        <fullName evidence="1">Chorismate synthase</fullName>
    </submittedName>
</protein>
<proteinExistence type="predicted"/>
<organism evidence="1 2">
    <name type="scientific">Citrus sinensis</name>
    <name type="common">Sweet orange</name>
    <name type="synonym">Citrus aurantium var. sinensis</name>
    <dbReference type="NCBI Taxonomy" id="2711"/>
    <lineage>
        <taxon>Eukaryota</taxon>
        <taxon>Viridiplantae</taxon>
        <taxon>Streptophyta</taxon>
        <taxon>Embryophyta</taxon>
        <taxon>Tracheophyta</taxon>
        <taxon>Spermatophyta</taxon>
        <taxon>Magnoliopsida</taxon>
        <taxon>eudicotyledons</taxon>
        <taxon>Gunneridae</taxon>
        <taxon>Pentapetalae</taxon>
        <taxon>rosids</taxon>
        <taxon>malvids</taxon>
        <taxon>Sapindales</taxon>
        <taxon>Rutaceae</taxon>
        <taxon>Aurantioideae</taxon>
        <taxon>Citrus</taxon>
    </lineage>
</organism>
<dbReference type="EMBL" id="CM039172">
    <property type="protein sequence ID" value="KAH9787710.1"/>
    <property type="molecule type" value="Genomic_DNA"/>
</dbReference>
<comment type="caution">
    <text evidence="1">The sequence shown here is derived from an EMBL/GenBank/DDBJ whole genome shotgun (WGS) entry which is preliminary data.</text>
</comment>
<evidence type="ECO:0000313" key="1">
    <source>
        <dbReference type="EMBL" id="KAH9787710.1"/>
    </source>
</evidence>
<name>A0ACB8MPX7_CITSI</name>
<evidence type="ECO:0000313" key="2">
    <source>
        <dbReference type="Proteomes" id="UP000829398"/>
    </source>
</evidence>